<dbReference type="PROSITE" id="PS51900">
    <property type="entry name" value="CB"/>
    <property type="match status" value="1"/>
</dbReference>
<keyword evidence="7" id="KW-1185">Reference proteome</keyword>
<keyword evidence="2" id="KW-0233">DNA recombination</keyword>
<dbReference type="SUPFAM" id="SSF56349">
    <property type="entry name" value="DNA breaking-rejoining enzymes"/>
    <property type="match status" value="1"/>
</dbReference>
<comment type="caution">
    <text evidence="6">The sequence shown here is derived from an EMBL/GenBank/DDBJ whole genome shotgun (WGS) entry which is preliminary data.</text>
</comment>
<dbReference type="GO" id="GO:0003677">
    <property type="term" value="F:DNA binding"/>
    <property type="evidence" value="ECO:0007669"/>
    <property type="project" value="UniProtKB-UniRule"/>
</dbReference>
<dbReference type="AlphaFoldDB" id="I8UJ81"/>
<dbReference type="Gene3D" id="1.10.443.10">
    <property type="entry name" value="Intergrase catalytic core"/>
    <property type="match status" value="1"/>
</dbReference>
<dbReference type="InterPro" id="IPR010998">
    <property type="entry name" value="Integrase_recombinase_N"/>
</dbReference>
<organism evidence="6 7">
    <name type="scientific">Fictibacillus macauensis ZFHKF-1</name>
    <dbReference type="NCBI Taxonomy" id="1196324"/>
    <lineage>
        <taxon>Bacteria</taxon>
        <taxon>Bacillati</taxon>
        <taxon>Bacillota</taxon>
        <taxon>Bacilli</taxon>
        <taxon>Bacillales</taxon>
        <taxon>Fictibacillaceae</taxon>
        <taxon>Fictibacillus</taxon>
    </lineage>
</organism>
<feature type="domain" description="Tyr recombinase" evidence="4">
    <location>
        <begin position="121"/>
        <end position="337"/>
    </location>
</feature>
<dbReference type="InterPro" id="IPR011010">
    <property type="entry name" value="DNA_brk_join_enz"/>
</dbReference>
<dbReference type="OrthoDB" id="2349923at2"/>
<dbReference type="EMBL" id="AKKV01000020">
    <property type="protein sequence ID" value="EIT86893.1"/>
    <property type="molecule type" value="Genomic_DNA"/>
</dbReference>
<protein>
    <recommendedName>
        <fullName evidence="8">Integrase</fullName>
    </recommendedName>
</protein>
<dbReference type="InterPro" id="IPR044068">
    <property type="entry name" value="CB"/>
</dbReference>
<dbReference type="Pfam" id="PF00589">
    <property type="entry name" value="Phage_integrase"/>
    <property type="match status" value="1"/>
</dbReference>
<evidence type="ECO:0000313" key="7">
    <source>
        <dbReference type="Proteomes" id="UP000004080"/>
    </source>
</evidence>
<dbReference type="InterPro" id="IPR013762">
    <property type="entry name" value="Integrase-like_cat_sf"/>
</dbReference>
<evidence type="ECO:0000256" key="1">
    <source>
        <dbReference type="ARBA" id="ARBA00023125"/>
    </source>
</evidence>
<evidence type="ECO:0000259" key="5">
    <source>
        <dbReference type="PROSITE" id="PS51900"/>
    </source>
</evidence>
<dbReference type="Gene3D" id="1.10.150.130">
    <property type="match status" value="1"/>
</dbReference>
<proteinExistence type="predicted"/>
<dbReference type="STRING" id="1196324.A374_04944"/>
<dbReference type="Proteomes" id="UP000004080">
    <property type="component" value="Unassembled WGS sequence"/>
</dbReference>
<evidence type="ECO:0008006" key="8">
    <source>
        <dbReference type="Google" id="ProtNLM"/>
    </source>
</evidence>
<dbReference type="PROSITE" id="PS51898">
    <property type="entry name" value="TYR_RECOMBINASE"/>
    <property type="match status" value="1"/>
</dbReference>
<evidence type="ECO:0000256" key="2">
    <source>
        <dbReference type="ARBA" id="ARBA00023172"/>
    </source>
</evidence>
<sequence length="338" mass="39757">MLPFDADCVPPYMKDYLASLHAKGRRESTIKRYFYDLNDVAAWMRVVKGDDSFFVYERLTTDEVQSYFDFLTNERAYSMRTLKRVLTVAKQMEQFYVERNKLSYNRAKQVQLHQEEITPFETLDFVSDQELAQLKDIITSEEGLTENQQKYRHLLMERNLSIFTLLAQYGLTLQEITSIKMRHINFVHHELAVYSNGQRSRILPLTKADHQLLYSYWENIPSPVRPALYSGDAFFVAFDYQRGTYRWVYSDHAPKPLTEIAVQKMMRLEVERGGLRKGISAQHLRRTCILKQLQAGEAYETVQSWFGFKTPLSLNRFIAYLEQEQLQSVDTKKATTPF</sequence>
<dbReference type="GO" id="GO:0006310">
    <property type="term" value="P:DNA recombination"/>
    <property type="evidence" value="ECO:0007669"/>
    <property type="project" value="UniProtKB-KW"/>
</dbReference>
<evidence type="ECO:0000259" key="4">
    <source>
        <dbReference type="PROSITE" id="PS51898"/>
    </source>
</evidence>
<dbReference type="RefSeq" id="WP_007201088.1">
    <property type="nucleotide sequence ID" value="NZ_AKKV01000020.1"/>
</dbReference>
<keyword evidence="1 3" id="KW-0238">DNA-binding</keyword>
<gene>
    <name evidence="6" type="ORF">A374_04944</name>
</gene>
<evidence type="ECO:0000313" key="6">
    <source>
        <dbReference type="EMBL" id="EIT86893.1"/>
    </source>
</evidence>
<dbReference type="PATRIC" id="fig|1196324.3.peg.1004"/>
<feature type="domain" description="Core-binding (CB)" evidence="5">
    <location>
        <begin position="7"/>
        <end position="97"/>
    </location>
</feature>
<evidence type="ECO:0000256" key="3">
    <source>
        <dbReference type="PROSITE-ProRule" id="PRU01248"/>
    </source>
</evidence>
<dbReference type="GO" id="GO:0015074">
    <property type="term" value="P:DNA integration"/>
    <property type="evidence" value="ECO:0007669"/>
    <property type="project" value="InterPro"/>
</dbReference>
<accession>I8UJ81</accession>
<dbReference type="InterPro" id="IPR002104">
    <property type="entry name" value="Integrase_catalytic"/>
</dbReference>
<reference evidence="6 7" key="1">
    <citation type="journal article" date="2012" name="J. Bacteriol.">
        <title>Genome of Bacillus macauensis ZFHKF-1, a Long-Chain-Forming Bacterium.</title>
        <authorList>
            <person name="Cai L."/>
            <person name="Zhang T."/>
        </authorList>
    </citation>
    <scope>NUCLEOTIDE SEQUENCE [LARGE SCALE GENOMIC DNA]</scope>
    <source>
        <strain evidence="6 7">ZFHKF-1</strain>
    </source>
</reference>
<dbReference type="eggNOG" id="COG0582">
    <property type="taxonomic scope" value="Bacteria"/>
</dbReference>
<name>I8UJ81_9BACL</name>